<dbReference type="InterPro" id="IPR013563">
    <property type="entry name" value="Oligopep_ABC_C"/>
</dbReference>
<dbReference type="Pfam" id="PF00248">
    <property type="entry name" value="Aldo_ket_red"/>
    <property type="match status" value="1"/>
</dbReference>
<feature type="domain" description="ABC transmembrane type-1" evidence="13">
    <location>
        <begin position="471"/>
        <end position="661"/>
    </location>
</feature>
<feature type="transmembrane region" description="Helical" evidence="10">
    <location>
        <begin position="475"/>
        <end position="499"/>
    </location>
</feature>
<evidence type="ECO:0000313" key="14">
    <source>
        <dbReference type="EMBL" id="CAE7563316.1"/>
    </source>
</evidence>
<dbReference type="Pfam" id="PF00528">
    <property type="entry name" value="BPD_transp_1"/>
    <property type="match status" value="2"/>
</dbReference>
<gene>
    <name evidence="14" type="primary">yejF</name>
    <name evidence="14" type="ORF">SNEC2469_LOCUS16295</name>
</gene>
<protein>
    <submittedName>
        <fullName evidence="14">YejF protein</fullName>
    </submittedName>
</protein>
<organism evidence="14 15">
    <name type="scientific">Symbiodinium necroappetens</name>
    <dbReference type="NCBI Taxonomy" id="1628268"/>
    <lineage>
        <taxon>Eukaryota</taxon>
        <taxon>Sar</taxon>
        <taxon>Alveolata</taxon>
        <taxon>Dinophyceae</taxon>
        <taxon>Suessiales</taxon>
        <taxon>Symbiodiniaceae</taxon>
        <taxon>Symbiodinium</taxon>
    </lineage>
</organism>
<dbReference type="GO" id="GO:0016491">
    <property type="term" value="F:oxidoreductase activity"/>
    <property type="evidence" value="ECO:0007669"/>
    <property type="project" value="UniProtKB-KW"/>
</dbReference>
<dbReference type="SUPFAM" id="SSF52540">
    <property type="entry name" value="P-loop containing nucleoside triphosphate hydrolases"/>
    <property type="match status" value="2"/>
</dbReference>
<dbReference type="Proteomes" id="UP000601435">
    <property type="component" value="Unassembled WGS sequence"/>
</dbReference>
<evidence type="ECO:0000256" key="9">
    <source>
        <dbReference type="ARBA" id="ARBA00023136"/>
    </source>
</evidence>
<feature type="transmembrane region" description="Helical" evidence="10">
    <location>
        <begin position="209"/>
        <end position="232"/>
    </location>
</feature>
<dbReference type="Pfam" id="PF00561">
    <property type="entry name" value="Abhydrolase_1"/>
    <property type="match status" value="1"/>
</dbReference>
<dbReference type="NCBIfam" id="NF011712">
    <property type="entry name" value="PRK15133.1"/>
    <property type="match status" value="1"/>
</dbReference>
<name>A0A812UBI9_9DINO</name>
<dbReference type="SUPFAM" id="SSF161098">
    <property type="entry name" value="MetI-like"/>
    <property type="match status" value="2"/>
</dbReference>
<feature type="chain" id="PRO_5032267829" evidence="11">
    <location>
        <begin position="24"/>
        <end position="2846"/>
    </location>
</feature>
<dbReference type="Pfam" id="PF00496">
    <property type="entry name" value="SBP_bac_5"/>
    <property type="match status" value="1"/>
</dbReference>
<comment type="caution">
    <text evidence="14">The sequence shown here is derived from an EMBL/GenBank/DDBJ whole genome shotgun (WGS) entry which is preliminary data.</text>
</comment>
<dbReference type="SUPFAM" id="SSF53474">
    <property type="entry name" value="alpha/beta-Hydrolases"/>
    <property type="match status" value="1"/>
</dbReference>
<dbReference type="Gene3D" id="1.10.3720.10">
    <property type="entry name" value="MetI-like"/>
    <property type="match status" value="2"/>
</dbReference>
<dbReference type="Pfam" id="PF05721">
    <property type="entry name" value="PhyH"/>
    <property type="match status" value="2"/>
</dbReference>
<evidence type="ECO:0000256" key="2">
    <source>
        <dbReference type="ARBA" id="ARBA00005417"/>
    </source>
</evidence>
<feature type="domain" description="ABC transmembrane type-1" evidence="13">
    <location>
        <begin position="118"/>
        <end position="333"/>
    </location>
</feature>
<feature type="transmembrane region" description="Helical" evidence="10">
    <location>
        <begin position="267"/>
        <end position="294"/>
    </location>
</feature>
<dbReference type="Gene3D" id="3.40.190.10">
    <property type="entry name" value="Periplasmic binding protein-like II"/>
    <property type="match status" value="1"/>
</dbReference>
<dbReference type="GO" id="GO:0055085">
    <property type="term" value="P:transmembrane transport"/>
    <property type="evidence" value="ECO:0007669"/>
    <property type="project" value="InterPro"/>
</dbReference>
<evidence type="ECO:0000256" key="7">
    <source>
        <dbReference type="ARBA" id="ARBA00022989"/>
    </source>
</evidence>
<dbReference type="NCBIfam" id="NF011596">
    <property type="entry name" value="PRK15021.1"/>
    <property type="match status" value="1"/>
</dbReference>
<dbReference type="InterPro" id="IPR008775">
    <property type="entry name" value="Phytyl_CoA_dOase-like"/>
</dbReference>
<dbReference type="Gene3D" id="3.20.20.100">
    <property type="entry name" value="NADP-dependent oxidoreductase domain"/>
    <property type="match status" value="1"/>
</dbReference>
<dbReference type="SUPFAM" id="SSF51197">
    <property type="entry name" value="Clavaminate synthase-like"/>
    <property type="match status" value="2"/>
</dbReference>
<proteinExistence type="inferred from homology"/>
<dbReference type="PROSITE" id="PS50893">
    <property type="entry name" value="ABC_TRANSPORTER_2"/>
    <property type="match status" value="2"/>
</dbReference>
<dbReference type="InterPro" id="IPR000515">
    <property type="entry name" value="MetI-like"/>
</dbReference>
<feature type="transmembrane region" description="Helical" evidence="10">
    <location>
        <begin position="1182"/>
        <end position="1202"/>
    </location>
</feature>
<dbReference type="PANTHER" id="PTHR43776:SF7">
    <property type="entry name" value="D,D-DIPEPTIDE TRANSPORT ATP-BINDING PROTEIN DDPF-RELATED"/>
    <property type="match status" value="1"/>
</dbReference>
<dbReference type="InterPro" id="IPR023210">
    <property type="entry name" value="NADP_OxRdtase_dom"/>
</dbReference>
<reference evidence="14" key="1">
    <citation type="submission" date="2021-02" db="EMBL/GenBank/DDBJ databases">
        <authorList>
            <person name="Dougan E. K."/>
            <person name="Rhodes N."/>
            <person name="Thang M."/>
            <person name="Chan C."/>
        </authorList>
    </citation>
    <scope>NUCLEOTIDE SEQUENCE</scope>
</reference>
<dbReference type="FunFam" id="3.20.20.100:FF:000004">
    <property type="entry name" value="Oxidoreductase, aldo/keto reductase"/>
    <property type="match status" value="1"/>
</dbReference>
<feature type="transmembrane region" description="Helical" evidence="10">
    <location>
        <begin position="157"/>
        <end position="179"/>
    </location>
</feature>
<dbReference type="Pfam" id="PF00005">
    <property type="entry name" value="ABC_tran"/>
    <property type="match status" value="2"/>
</dbReference>
<dbReference type="Pfam" id="PF08352">
    <property type="entry name" value="oligo_HPY"/>
    <property type="match status" value="1"/>
</dbReference>
<dbReference type="InterPro" id="IPR000073">
    <property type="entry name" value="AB_hydrolase_1"/>
</dbReference>
<evidence type="ECO:0000259" key="13">
    <source>
        <dbReference type="PROSITE" id="PS50928"/>
    </source>
</evidence>
<feature type="transmembrane region" description="Helical" evidence="10">
    <location>
        <begin position="590"/>
        <end position="617"/>
    </location>
</feature>
<dbReference type="CDD" id="cd08497">
    <property type="entry name" value="MbnE-like"/>
    <property type="match status" value="1"/>
</dbReference>
<feature type="domain" description="ABC transporter" evidence="12">
    <location>
        <begin position="669"/>
        <end position="916"/>
    </location>
</feature>
<dbReference type="InterPro" id="IPR035906">
    <property type="entry name" value="MetI-like_sf"/>
</dbReference>
<evidence type="ECO:0000256" key="3">
    <source>
        <dbReference type="ARBA" id="ARBA00022448"/>
    </source>
</evidence>
<dbReference type="InterPro" id="IPR027417">
    <property type="entry name" value="P-loop_NTPase"/>
</dbReference>
<dbReference type="SMART" id="SM00382">
    <property type="entry name" value="AAA"/>
    <property type="match status" value="2"/>
</dbReference>
<dbReference type="NCBIfam" id="NF007739">
    <property type="entry name" value="PRK10419.1"/>
    <property type="match status" value="2"/>
</dbReference>
<dbReference type="InterPro" id="IPR036812">
    <property type="entry name" value="NAD(P)_OxRdtase_dom_sf"/>
</dbReference>
<dbReference type="InterPro" id="IPR003593">
    <property type="entry name" value="AAA+_ATPase"/>
</dbReference>
<sequence length="2846" mass="314556">MLIVPTLFGIITVNFFIVQLAPGGPIDQIIAQMTGEAVGASSRIAGAAVDTAATEITSQYPGADGIDPAMITALEKQFGFDRPLHERYLQMLWDYLRFDLGESFYQDRRVVDLVIERFPVSISLGLWSMLLTYLIAIPLGVAKAVRDGSRFDVWTSAAIFVGYAMPGFLFAILLIVLFAGGTYLDLFPLKGIVSENFAELSMAGKIADYFWHMTLPVAALTVGGFATLTMLTKNSFLEELSKQFVLTARAKGLDERRVLYGHVFRNAMLIIVAGFPAALIGVLFTGALLIEVIFSLDGLGLLGFEAALTRDYPIMFGTLYVFTLVGLLHAVLSLTPLTRRRLANFRANRRGVWSLRIFLVLLVLALSAEFIANDKPVLLSFHDKLYMPVLYNYPETTFGGALLSETDYRDPEVRALIENGGGWMVWPPIPFSYDTIDWQIGEPVPSPPSSRHLLGTDDVARDVLARIIYGFRLSVLFGLLLTLLSSVIGIGVGAVQGFFGGWVDLLGQRLVEIWAGLPMLFLLIIMASLVQPSVFTLLGLLLLFSWMALVGVVRAEFLRTRNFDYVQASRALGVSNFDIMRQDVLPNAMVAALTFLPFILTGSIITLTSLDFLGFGLPAGSPSLGELLAQGKANLHAPWLGLSGFFALLVMLTLLIFVGEAVRDAKRIVEVDNLAVAFHEKTVVRDVSFHIERGETLALVGESGSGKSVTALSIPQLLPYPQARHATGSIRLDGIEMIGASKATLLKMRGNRVSMIFQEPMTSLNPLHTIERQVGEILFVHQRLGRQAVHKRTLELLDLVGLQHASERLNAYPHELSGGQRQRVMIAMALANEPDLLIADEPTTALDVTIQAQILNLLKDLQKRLGMALLLITHDLGIVRKIADRVCVMHDGVIVETAPTESLFTAPTHDYTRALLTAQPKGAPVVAMPDAPPLLTATGVSVHFPIGKGFFSRKRVLKAVDDVSIKIKAGHTIGIVGESGSGKTTLGKALLRLVASQGSVVFDGDQLDGLSGNALRPYRHRMQIVFQDPYGSLSPRRSVRQIVEQGLRVHERMLDDAELATLVDQALIDVGLDPADKERYPHEFSGGQRQRIAIARAIVLRPSLIILDEPTSALDKPVQAQVVDLLRELQTRYGLSYVFISHDLKVVRALANEVIVMKDGVIVEQGTAAEIFAHPKQDYTRACWPAILTLLVAGFGALPVLGEREAAAGSWQHGLSFYGDFKYPPGFTHFDYVNADAPKGGRLVRAIAENFNSFTPFIVKGIPAPGLDVIIEPTLYDSLLRPSGDEIGVYYGNLAEAIAVADDMTEVRMRLRSEARWHDGVPVSARDVKFTFEHIRDNANPGVKAAYLSVKQVDVINEKEVRFQYRFPVNLNAMMALGKVAILPEHYWRDRDITQTTTEPPLTSGPYRIGRFEMGRFIEFERVTDYWGKDLGLHRGSFNIDVLRYEVYRDATVQREALRKGLLDVFYEPSAAQWVTGYESQPLLVREHYDYQHYAGVISALAFNLTMERFQDVRVREALSLAFDFDWMNRVFDYGVYERPRSYFHGTYLAATGMPSADELALLEPFRDQLPARVFTHAPFEPAANESRRERLVRAQALLAEAGWRHRDGVLENDEGVPFKVEFLVTGQGGQRTRLPYVDQLRRLGIDAAVRLVESAQYINLRRDNKGDAVAGSLAVSIPPNQEVPAYLSSASRGSANFAHLASPVVDALIGHVLGARSRDDLMAASRALDRVLYWQFYFVPLRLVDGINMVIWDKYGKPAEQSRDLGGFPSTWWWDPAKAARVSEQLAAAGYRVIDTDMRGHGRSVPLGKGDAGYDVATVADDFARVADHLGIDRFHLLTHATGGMAGLHFACHHSDRLLSLMSTDSGSATIPSDEYADEQFENRPFELRKTPFKNPMADNRETMLVLDTLKRARNSSGGPFLNRLNANPEPDRCWAETADILATSTSFHVADFMRRFYTNPDPKIAQLRQIRCPVLLLLGEHDVMFVKPNELMARVIPNAKHVVMPGINERYFDTLPPDAIADELRPEMERLGLVDNCRQLATQGWTVIEEAASAEFNAAFRDKILQLSKGAGANMLLARDALFAEAILNPKLLAMAEFSVGRGFLLSQVAASVRGKGAASIGLHADNNWIPAPFPAHNMLLTACWACDEYTQEGGATLIVPGSNTLRRHPDEEETQACAGAVPIECPAGSVAMWDGNLWHSNYPRDIDGERVVCHITYTRLMCRQVEDYEPWADELIALGLNDNLLELETQGFTVVKGALSEDQINRAKSAILRRAEKTSGKKIDPDNATAEDFHGMNYLHYLIFDDPVFPEILLEEKPHALMQYLLGESCVLSSMGSHFRGPGGMPLPMHADGVSVGMTETSLVANCNYALTPYNQENGALVLVPSSHRKNRQPTAHENWMAGHETVLEVMAKELPPEELDAIEWTPPVGAVTMEIDPGDAVIWHGNTWHGGWRREAPGTRINLAAYFCRPHLTTQERRGDDRYPEVFERFANEPRFAQLMGENIYNGWREEGGSVEYVQLGRSGLRVSPLVLGTVNFSWLTDEADSFAIMDHALQLGVNFFDTSNNYNAGQTEALLGRWFAQGGGRRDQVVLATKVYSPPNEWASPDEAKRTGSWVGPNERGLSAKNIRAAVDASLKRLQTDYIDVYQTHHVDRLVPWDELWQAMDILVQQGKILYVGSSNYAGWHIAQAQAVAQQRGSFGFVSEQSVYNLMNRHIELEVAPACDALGLGLLTYSPLAGGVLGGRLPEGEAGRRSFMPNTEADRLQRYLALCEDIGESPGDVALAWVAAQPHITAPIIGPRTMDQFSGSVKAIDIQLSTSVLEQLDELFPGPGGPAPEAYSW</sequence>
<feature type="transmembrane region" description="Helical" evidence="10">
    <location>
        <begin position="353"/>
        <end position="372"/>
    </location>
</feature>
<feature type="domain" description="ABC transporter" evidence="12">
    <location>
        <begin position="935"/>
        <end position="1184"/>
    </location>
</feature>
<feature type="transmembrane region" description="Helical" evidence="10">
    <location>
        <begin position="124"/>
        <end position="145"/>
    </location>
</feature>
<comment type="subcellular location">
    <subcellularLocation>
        <location evidence="1">Membrane</location>
        <topology evidence="1">Multi-pass membrane protein</topology>
    </subcellularLocation>
</comment>
<evidence type="ECO:0000256" key="8">
    <source>
        <dbReference type="ARBA" id="ARBA00023002"/>
    </source>
</evidence>
<dbReference type="GO" id="GO:0005524">
    <property type="term" value="F:ATP binding"/>
    <property type="evidence" value="ECO:0007669"/>
    <property type="project" value="UniProtKB-KW"/>
</dbReference>
<evidence type="ECO:0000259" key="12">
    <source>
        <dbReference type="PROSITE" id="PS50893"/>
    </source>
</evidence>
<feature type="transmembrane region" description="Helical" evidence="10">
    <location>
        <begin position="535"/>
        <end position="553"/>
    </location>
</feature>
<dbReference type="PROSITE" id="PS50928">
    <property type="entry name" value="ABC_TM1"/>
    <property type="match status" value="2"/>
</dbReference>
<dbReference type="Gene3D" id="2.60.120.620">
    <property type="entry name" value="q2cbj1_9rhob like domain"/>
    <property type="match status" value="2"/>
</dbReference>
<evidence type="ECO:0000256" key="11">
    <source>
        <dbReference type="SAM" id="SignalP"/>
    </source>
</evidence>
<feature type="signal peptide" evidence="11">
    <location>
        <begin position="1"/>
        <end position="23"/>
    </location>
</feature>
<dbReference type="EMBL" id="CAJNJA010026696">
    <property type="protein sequence ID" value="CAE7563316.1"/>
    <property type="molecule type" value="Genomic_DNA"/>
</dbReference>
<dbReference type="GO" id="GO:0016887">
    <property type="term" value="F:ATP hydrolysis activity"/>
    <property type="evidence" value="ECO:0007669"/>
    <property type="project" value="InterPro"/>
</dbReference>
<keyword evidence="7 10" id="KW-1133">Transmembrane helix</keyword>
<dbReference type="InterPro" id="IPR000914">
    <property type="entry name" value="SBP_5_dom"/>
</dbReference>
<dbReference type="PANTHER" id="PTHR43776">
    <property type="entry name" value="TRANSPORT ATP-BINDING PROTEIN"/>
    <property type="match status" value="1"/>
</dbReference>
<keyword evidence="6" id="KW-0067">ATP-binding</keyword>
<dbReference type="SUPFAM" id="SSF53850">
    <property type="entry name" value="Periplasmic binding protein-like II"/>
    <property type="match status" value="1"/>
</dbReference>
<dbReference type="GO" id="GO:0015833">
    <property type="term" value="P:peptide transport"/>
    <property type="evidence" value="ECO:0007669"/>
    <property type="project" value="InterPro"/>
</dbReference>
<feature type="transmembrane region" description="Helical" evidence="10">
    <location>
        <begin position="314"/>
        <end position="332"/>
    </location>
</feature>
<feature type="transmembrane region" description="Helical" evidence="10">
    <location>
        <begin position="637"/>
        <end position="658"/>
    </location>
</feature>
<evidence type="ECO:0000256" key="10">
    <source>
        <dbReference type="SAM" id="Phobius"/>
    </source>
</evidence>
<comment type="similarity">
    <text evidence="2">Belongs to the ABC transporter superfamily.</text>
</comment>
<dbReference type="CDD" id="cd03257">
    <property type="entry name" value="ABC_NikE_OppD_transporters"/>
    <property type="match status" value="2"/>
</dbReference>
<dbReference type="CDD" id="cd06261">
    <property type="entry name" value="TM_PBP2"/>
    <property type="match status" value="2"/>
</dbReference>
<dbReference type="GO" id="GO:0016020">
    <property type="term" value="C:membrane"/>
    <property type="evidence" value="ECO:0007669"/>
    <property type="project" value="UniProtKB-SubCell"/>
</dbReference>
<dbReference type="Gene3D" id="3.40.50.300">
    <property type="entry name" value="P-loop containing nucleotide triphosphate hydrolases"/>
    <property type="match status" value="2"/>
</dbReference>
<evidence type="ECO:0000256" key="4">
    <source>
        <dbReference type="ARBA" id="ARBA00022692"/>
    </source>
</evidence>
<dbReference type="InterPro" id="IPR003439">
    <property type="entry name" value="ABC_transporter-like_ATP-bd"/>
</dbReference>
<dbReference type="NCBIfam" id="NF008453">
    <property type="entry name" value="PRK11308.1"/>
    <property type="match status" value="2"/>
</dbReference>
<keyword evidence="4 10" id="KW-0812">Transmembrane</keyword>
<dbReference type="PROSITE" id="PS00211">
    <property type="entry name" value="ABC_TRANSPORTER_1"/>
    <property type="match status" value="2"/>
</dbReference>
<keyword evidence="3" id="KW-0813">Transport</keyword>
<keyword evidence="15" id="KW-1185">Reference proteome</keyword>
<dbReference type="GO" id="GO:0005829">
    <property type="term" value="C:cytosol"/>
    <property type="evidence" value="ECO:0007669"/>
    <property type="project" value="UniProtKB-ARBA"/>
</dbReference>
<dbReference type="InterPro" id="IPR029058">
    <property type="entry name" value="AB_hydrolase_fold"/>
</dbReference>
<dbReference type="Gene3D" id="3.10.105.10">
    <property type="entry name" value="Dipeptide-binding Protein, Domain 3"/>
    <property type="match status" value="1"/>
</dbReference>
<keyword evidence="11" id="KW-0732">Signal</keyword>
<dbReference type="Gene3D" id="3.40.50.1820">
    <property type="entry name" value="alpha/beta hydrolase"/>
    <property type="match status" value="1"/>
</dbReference>
<dbReference type="SUPFAM" id="SSF51430">
    <property type="entry name" value="NAD(P)-linked oxidoreductase"/>
    <property type="match status" value="1"/>
</dbReference>
<evidence type="ECO:0000256" key="1">
    <source>
        <dbReference type="ARBA" id="ARBA00004141"/>
    </source>
</evidence>
<evidence type="ECO:0000313" key="15">
    <source>
        <dbReference type="Proteomes" id="UP000601435"/>
    </source>
</evidence>
<keyword evidence="5" id="KW-0547">Nucleotide-binding</keyword>
<dbReference type="InterPro" id="IPR017871">
    <property type="entry name" value="ABC_transporter-like_CS"/>
</dbReference>
<evidence type="ECO:0000256" key="5">
    <source>
        <dbReference type="ARBA" id="ARBA00022741"/>
    </source>
</evidence>
<evidence type="ECO:0000256" key="6">
    <source>
        <dbReference type="ARBA" id="ARBA00022840"/>
    </source>
</evidence>
<keyword evidence="9 10" id="KW-0472">Membrane</keyword>
<keyword evidence="8" id="KW-0560">Oxidoreductase</keyword>
<dbReference type="OrthoDB" id="2310150at2759"/>
<dbReference type="InterPro" id="IPR050319">
    <property type="entry name" value="ABC_transp_ATP-bind"/>
</dbReference>
<dbReference type="FunFam" id="3.40.50.300:FF:000016">
    <property type="entry name" value="Oligopeptide ABC transporter ATP-binding component"/>
    <property type="match status" value="1"/>
</dbReference>
<feature type="transmembrane region" description="Helical" evidence="10">
    <location>
        <begin position="511"/>
        <end position="529"/>
    </location>
</feature>
<accession>A0A812UBI9</accession>